<dbReference type="GO" id="GO:0106430">
    <property type="term" value="F:dihydroorotate dehydrogenase (quinone) activity"/>
    <property type="evidence" value="ECO:0007669"/>
    <property type="project" value="UniProtKB-EC"/>
</dbReference>
<dbReference type="InterPro" id="IPR001295">
    <property type="entry name" value="Dihydroorotate_DH_CS"/>
</dbReference>
<dbReference type="GO" id="GO:0006207">
    <property type="term" value="P:'de novo' pyrimidine nucleobase biosynthetic process"/>
    <property type="evidence" value="ECO:0007669"/>
    <property type="project" value="UniProtKB-UniRule"/>
</dbReference>
<comment type="subcellular location">
    <subcellularLocation>
        <location evidence="3">Membrane</location>
    </subcellularLocation>
</comment>
<dbReference type="GO" id="GO:0005737">
    <property type="term" value="C:cytoplasm"/>
    <property type="evidence" value="ECO:0007669"/>
    <property type="project" value="InterPro"/>
</dbReference>
<evidence type="ECO:0000259" key="15">
    <source>
        <dbReference type="Pfam" id="PF01180"/>
    </source>
</evidence>
<evidence type="ECO:0000256" key="5">
    <source>
        <dbReference type="ARBA" id="ARBA00005359"/>
    </source>
</evidence>
<dbReference type="PANTHER" id="PTHR48109">
    <property type="entry name" value="DIHYDROOROTATE DEHYDROGENASE (QUINONE), MITOCHONDRIAL-RELATED"/>
    <property type="match status" value="1"/>
</dbReference>
<name>A0A1G2MTC6_9BACT</name>
<comment type="pathway">
    <text evidence="4">Pyrimidine metabolism; UMP biosynthesis via de novo pathway; orotate from (S)-dihydroorotate (quinone route): step 1/1.</text>
</comment>
<dbReference type="InterPro" id="IPR050074">
    <property type="entry name" value="DHO_dehydrogenase"/>
</dbReference>
<proteinExistence type="inferred from homology"/>
<dbReference type="InterPro" id="IPR005720">
    <property type="entry name" value="Dihydroorotate_DH_cat"/>
</dbReference>
<reference evidence="16 17" key="1">
    <citation type="journal article" date="2016" name="Nat. Commun.">
        <title>Thousands of microbial genomes shed light on interconnected biogeochemical processes in an aquifer system.</title>
        <authorList>
            <person name="Anantharaman K."/>
            <person name="Brown C.T."/>
            <person name="Hug L.A."/>
            <person name="Sharon I."/>
            <person name="Castelle C.J."/>
            <person name="Probst A.J."/>
            <person name="Thomas B.C."/>
            <person name="Singh A."/>
            <person name="Wilkins M.J."/>
            <person name="Karaoz U."/>
            <person name="Brodie E.L."/>
            <person name="Williams K.H."/>
            <person name="Hubbard S.S."/>
            <person name="Banfield J.F."/>
        </authorList>
    </citation>
    <scope>NUCLEOTIDE SEQUENCE [LARGE SCALE GENOMIC DNA]</scope>
</reference>
<keyword evidence="11" id="KW-0560">Oxidoreductase</keyword>
<evidence type="ECO:0000256" key="7">
    <source>
        <dbReference type="ARBA" id="ARBA00018366"/>
    </source>
</evidence>
<dbReference type="PROSITE" id="PS00912">
    <property type="entry name" value="DHODEHASE_2"/>
    <property type="match status" value="1"/>
</dbReference>
<feature type="domain" description="Dihydroorotate dehydrogenase catalytic" evidence="15">
    <location>
        <begin position="56"/>
        <end position="357"/>
    </location>
</feature>
<evidence type="ECO:0000256" key="6">
    <source>
        <dbReference type="ARBA" id="ARBA00012791"/>
    </source>
</evidence>
<keyword evidence="9" id="KW-0288">FMN</keyword>
<evidence type="ECO:0000256" key="11">
    <source>
        <dbReference type="ARBA" id="ARBA00023002"/>
    </source>
</evidence>
<dbReference type="GO" id="GO:0044205">
    <property type="term" value="P:'de novo' UMP biosynthetic process"/>
    <property type="evidence" value="ECO:0007669"/>
    <property type="project" value="UniProtKB-UniPathway"/>
</dbReference>
<comment type="function">
    <text evidence="2">Catalyzes the conversion of dihydroorotate to orotate with quinone as electron acceptor.</text>
</comment>
<dbReference type="EC" id="1.3.5.2" evidence="6 14"/>
<sequence length="378" mass="41531">MFYKKVICPLLFATFKDAEKAHGFGLKTLRILEYVPGALPIIGMLNDQPDETLVGQKLFGLYFNNPVGLAAGMDKNAVALPGFQALGFGFLEIGGVTTPCQIGNPTPRLFRLEEDEAIINRMGFNNDGSAIIAERLKKLRETEKLKVPVGVNIGKSKDVPIDDIDAVCANYRETFETLCPYADFFVINVSSPNTPNLRKLQGVGLLEKVVFWIQKSNDRMPRRPGEQVKPVLIKIAPDLEDREILDVLESVENGRLNINGIVATNTTLARPSDLKSKDASQTGGLSGVPLRKRALHVVSLIREHNGKIPIIGVGGISSGADAWNMILCGANLVQLYTGLVYEGPSLVGEIQYTIAKHLRGLNKNMTTFHPRVHYRITE</sequence>
<dbReference type="NCBIfam" id="NF003652">
    <property type="entry name" value="PRK05286.2-5"/>
    <property type="match status" value="1"/>
</dbReference>
<evidence type="ECO:0000256" key="1">
    <source>
        <dbReference type="ARBA" id="ARBA00001917"/>
    </source>
</evidence>
<comment type="similarity">
    <text evidence="5">Belongs to the dihydroorotate dehydrogenase family. Type 2 subfamily.</text>
</comment>
<keyword evidence="10" id="KW-0665">Pyrimidine biosynthesis</keyword>
<dbReference type="InterPro" id="IPR005719">
    <property type="entry name" value="Dihydroorotate_DH_2"/>
</dbReference>
<protein>
    <recommendedName>
        <fullName evidence="7 14">Dihydroorotate dehydrogenase (quinone)</fullName>
        <ecNumber evidence="6 14">1.3.5.2</ecNumber>
    </recommendedName>
</protein>
<dbReference type="EMBL" id="MHRP01000021">
    <property type="protein sequence ID" value="OHA27137.1"/>
    <property type="molecule type" value="Genomic_DNA"/>
</dbReference>
<comment type="caution">
    <text evidence="16">The sequence shown here is derived from an EMBL/GenBank/DDBJ whole genome shotgun (WGS) entry which is preliminary data.</text>
</comment>
<dbReference type="AlphaFoldDB" id="A0A1G2MTC6"/>
<dbReference type="Proteomes" id="UP000177943">
    <property type="component" value="Unassembled WGS sequence"/>
</dbReference>
<evidence type="ECO:0000256" key="13">
    <source>
        <dbReference type="ARBA" id="ARBA00048639"/>
    </source>
</evidence>
<evidence type="ECO:0000256" key="3">
    <source>
        <dbReference type="ARBA" id="ARBA00004370"/>
    </source>
</evidence>
<accession>A0A1G2MTC6</accession>
<dbReference type="Pfam" id="PF01180">
    <property type="entry name" value="DHO_dh"/>
    <property type="match status" value="1"/>
</dbReference>
<dbReference type="PROSITE" id="PS00911">
    <property type="entry name" value="DHODEHASE_1"/>
    <property type="match status" value="1"/>
</dbReference>
<evidence type="ECO:0000256" key="9">
    <source>
        <dbReference type="ARBA" id="ARBA00022643"/>
    </source>
</evidence>
<comment type="catalytic activity">
    <reaction evidence="13">
        <text>(S)-dihydroorotate + a quinone = orotate + a quinol</text>
        <dbReference type="Rhea" id="RHEA:30187"/>
        <dbReference type="ChEBI" id="CHEBI:24646"/>
        <dbReference type="ChEBI" id="CHEBI:30839"/>
        <dbReference type="ChEBI" id="CHEBI:30864"/>
        <dbReference type="ChEBI" id="CHEBI:132124"/>
        <dbReference type="EC" id="1.3.5.2"/>
    </reaction>
</comment>
<dbReference type="Gene3D" id="3.20.20.70">
    <property type="entry name" value="Aldolase class I"/>
    <property type="match status" value="1"/>
</dbReference>
<keyword evidence="12" id="KW-0472">Membrane</keyword>
<evidence type="ECO:0000256" key="10">
    <source>
        <dbReference type="ARBA" id="ARBA00022975"/>
    </source>
</evidence>
<dbReference type="GO" id="GO:0016020">
    <property type="term" value="C:membrane"/>
    <property type="evidence" value="ECO:0007669"/>
    <property type="project" value="UniProtKB-SubCell"/>
</dbReference>
<evidence type="ECO:0000256" key="2">
    <source>
        <dbReference type="ARBA" id="ARBA00003125"/>
    </source>
</evidence>
<organism evidence="16 17">
    <name type="scientific">Candidatus Taylorbacteria bacterium RIFCSPHIGHO2_02_FULL_45_35</name>
    <dbReference type="NCBI Taxonomy" id="1802311"/>
    <lineage>
        <taxon>Bacteria</taxon>
        <taxon>Candidatus Tayloriibacteriota</taxon>
    </lineage>
</organism>
<dbReference type="PANTHER" id="PTHR48109:SF4">
    <property type="entry name" value="DIHYDROOROTATE DEHYDROGENASE (QUINONE), MITOCHONDRIAL"/>
    <property type="match status" value="1"/>
</dbReference>
<dbReference type="InterPro" id="IPR013785">
    <property type="entry name" value="Aldolase_TIM"/>
</dbReference>
<evidence type="ECO:0000256" key="8">
    <source>
        <dbReference type="ARBA" id="ARBA00022630"/>
    </source>
</evidence>
<evidence type="ECO:0000256" key="4">
    <source>
        <dbReference type="ARBA" id="ARBA00005161"/>
    </source>
</evidence>
<gene>
    <name evidence="16" type="ORF">A3D56_03395</name>
</gene>
<dbReference type="NCBIfam" id="TIGR01036">
    <property type="entry name" value="pyrD_sub2"/>
    <property type="match status" value="1"/>
</dbReference>
<comment type="cofactor">
    <cofactor evidence="1">
        <name>FMN</name>
        <dbReference type="ChEBI" id="CHEBI:58210"/>
    </cofactor>
</comment>
<keyword evidence="8" id="KW-0285">Flavoprotein</keyword>
<dbReference type="UniPathway" id="UPA00070">
    <property type="reaction ID" value="UER00946"/>
</dbReference>
<dbReference type="SUPFAM" id="SSF51395">
    <property type="entry name" value="FMN-linked oxidoreductases"/>
    <property type="match status" value="1"/>
</dbReference>
<evidence type="ECO:0000313" key="17">
    <source>
        <dbReference type="Proteomes" id="UP000177943"/>
    </source>
</evidence>
<evidence type="ECO:0000256" key="12">
    <source>
        <dbReference type="ARBA" id="ARBA00023136"/>
    </source>
</evidence>
<evidence type="ECO:0000313" key="16">
    <source>
        <dbReference type="EMBL" id="OHA27137.1"/>
    </source>
</evidence>
<evidence type="ECO:0000256" key="14">
    <source>
        <dbReference type="NCBIfam" id="TIGR01036"/>
    </source>
</evidence>
<dbReference type="CDD" id="cd04738">
    <property type="entry name" value="DHOD_2_like"/>
    <property type="match status" value="1"/>
</dbReference>